<sequence>MSLADVFTFAPATGHVFSTSERVALATSIPLLMEKSKRRTMLVWGKVYGFKNDYTIVQAFDDDLVAQPVIYYSVDGGLSFVFLGTTESLMQRTMDEVVNEKQKKMLMYRMRGPFMGDPSYEYRVVDELTGSTSSYKESLRLVLFIDAHDFHCRVAPRGAYYRELRNATLPPEIKRNTAFTGLKRAHEEALSLRNYYHLRAHNPYIELIARAEGSLLHAKSGLERLEEDQNLDAIFFPISDDLPGGVWRLRYDPVHNVVLGRSVRFVGSVFYHVPETNKYGTVYMGDGNINHDIAFEL</sequence>
<evidence type="ECO:0000256" key="6">
    <source>
        <dbReference type="ARBA" id="ARBA00023212"/>
    </source>
</evidence>
<dbReference type="GO" id="GO:0005930">
    <property type="term" value="C:axoneme"/>
    <property type="evidence" value="ECO:0007669"/>
    <property type="project" value="TreeGrafter"/>
</dbReference>
<keyword evidence="12" id="KW-1185">Reference proteome</keyword>
<keyword evidence="3" id="KW-0970">Cilium biogenesis/degradation</keyword>
<keyword evidence="6" id="KW-0206">Cytoskeleton</keyword>
<evidence type="ECO:0000256" key="5">
    <source>
        <dbReference type="ARBA" id="ARBA00023069"/>
    </source>
</evidence>
<accession>A0A061J0A0</accession>
<comment type="caution">
    <text evidence="11">The sequence shown here is derived from an EMBL/GenBank/DDBJ whole genome shotgun (WGS) entry which is preliminary data.</text>
</comment>
<proteinExistence type="inferred from homology"/>
<dbReference type="AlphaFoldDB" id="A0A061J0A0"/>
<evidence type="ECO:0000256" key="3">
    <source>
        <dbReference type="ARBA" id="ARBA00022794"/>
    </source>
</evidence>
<dbReference type="VEuPathDB" id="TriTrypDB:TRSC58_04572"/>
<comment type="similarity">
    <text evidence="9">Belongs to the flagellar radial spoke RSP9 family.</text>
</comment>
<dbReference type="GO" id="GO:0044458">
    <property type="term" value="P:motile cilium assembly"/>
    <property type="evidence" value="ECO:0007669"/>
    <property type="project" value="TreeGrafter"/>
</dbReference>
<keyword evidence="2" id="KW-0963">Cytoplasm</keyword>
<evidence type="ECO:0000256" key="4">
    <source>
        <dbReference type="ARBA" id="ARBA00022846"/>
    </source>
</evidence>
<evidence type="ECO:0000256" key="7">
    <source>
        <dbReference type="ARBA" id="ARBA00023273"/>
    </source>
</evidence>
<keyword evidence="4" id="KW-0282">Flagellum</keyword>
<evidence type="ECO:0000256" key="8">
    <source>
        <dbReference type="ARBA" id="ARBA00037822"/>
    </source>
</evidence>
<evidence type="ECO:0000256" key="10">
    <source>
        <dbReference type="ARBA" id="ARBA00041080"/>
    </source>
</evidence>
<evidence type="ECO:0000313" key="11">
    <source>
        <dbReference type="EMBL" id="ESL07735.1"/>
    </source>
</evidence>
<gene>
    <name evidence="11" type="ORF">TRSC58_04572</name>
</gene>
<evidence type="ECO:0000256" key="1">
    <source>
        <dbReference type="ARBA" id="ARBA00004611"/>
    </source>
</evidence>
<reference evidence="11 12" key="1">
    <citation type="submission" date="2013-07" db="EMBL/GenBank/DDBJ databases">
        <authorList>
            <person name="Stoco P.H."/>
            <person name="Wagner G."/>
            <person name="Gerber A."/>
            <person name="Zaha A."/>
            <person name="Thompson C."/>
            <person name="Bartholomeu D.C."/>
            <person name="Luckemeyer D.D."/>
            <person name="Bahia D."/>
            <person name="Loreto E."/>
            <person name="Prestes E.B."/>
            <person name="Lima F.M."/>
            <person name="Rodrigues-Luiz G."/>
            <person name="Vallejo G.A."/>
            <person name="Filho J.F."/>
            <person name="Monteiro K.M."/>
            <person name="Tyler K.M."/>
            <person name="de Almeida L.G."/>
            <person name="Ortiz M.F."/>
            <person name="Siervo M.A."/>
            <person name="de Moraes M.H."/>
            <person name="Cunha O.L."/>
            <person name="Mendonca-Neto R."/>
            <person name="Silva R."/>
            <person name="Teixeira S.M."/>
            <person name="Murta S.M."/>
            <person name="Sincero T.C."/>
            <person name="Mendes T.A."/>
            <person name="Urmenyi T.P."/>
            <person name="Silva V.G."/>
            <person name="da Rocha W.D."/>
            <person name="Andersson B."/>
            <person name="Romanha A.J."/>
            <person name="Steindel M."/>
            <person name="de Vasconcelos A.T."/>
            <person name="Grisard E.C."/>
        </authorList>
    </citation>
    <scope>NUCLEOTIDE SEQUENCE [LARGE SCALE GENOMIC DNA]</scope>
    <source>
        <strain evidence="11 12">SC58</strain>
    </source>
</reference>
<name>A0A061J0A0_TRYRA</name>
<comment type="subcellular location">
    <subcellularLocation>
        <location evidence="8">Cell projection</location>
        <location evidence="8">Kinocilium</location>
    </subcellularLocation>
    <subcellularLocation>
        <location evidence="1">Cytoplasm</location>
        <location evidence="1">Cytoskeleton</location>
        <location evidence="1">Flagellum axoneme</location>
    </subcellularLocation>
</comment>
<evidence type="ECO:0000256" key="9">
    <source>
        <dbReference type="ARBA" id="ARBA00038319"/>
    </source>
</evidence>
<protein>
    <recommendedName>
        <fullName evidence="10">Radial spoke head protein 9 homolog</fullName>
    </recommendedName>
</protein>
<keyword evidence="5" id="KW-0969">Cilium</keyword>
<dbReference type="GO" id="GO:0060294">
    <property type="term" value="P:cilium movement involved in cell motility"/>
    <property type="evidence" value="ECO:0007669"/>
    <property type="project" value="TreeGrafter"/>
</dbReference>
<evidence type="ECO:0000256" key="2">
    <source>
        <dbReference type="ARBA" id="ARBA00022490"/>
    </source>
</evidence>
<dbReference type="PANTHER" id="PTHR22069:SF0">
    <property type="entry name" value="RADIAL SPOKE HEAD PROTEIN 9 HOMOLOG"/>
    <property type="match status" value="1"/>
</dbReference>
<dbReference type="InterPro" id="IPR055316">
    <property type="entry name" value="RSP9"/>
</dbReference>
<dbReference type="OrthoDB" id="10258956at2759"/>
<dbReference type="Proteomes" id="UP000031737">
    <property type="component" value="Unassembled WGS sequence"/>
</dbReference>
<evidence type="ECO:0000313" key="12">
    <source>
        <dbReference type="Proteomes" id="UP000031737"/>
    </source>
</evidence>
<keyword evidence="7" id="KW-0966">Cell projection</keyword>
<dbReference type="GO" id="GO:0035082">
    <property type="term" value="P:axoneme assembly"/>
    <property type="evidence" value="ECO:0007669"/>
    <property type="project" value="InterPro"/>
</dbReference>
<organism evidence="11 12">
    <name type="scientific">Trypanosoma rangeli SC58</name>
    <dbReference type="NCBI Taxonomy" id="429131"/>
    <lineage>
        <taxon>Eukaryota</taxon>
        <taxon>Discoba</taxon>
        <taxon>Euglenozoa</taxon>
        <taxon>Kinetoplastea</taxon>
        <taxon>Metakinetoplastina</taxon>
        <taxon>Trypanosomatida</taxon>
        <taxon>Trypanosomatidae</taxon>
        <taxon>Trypanosoma</taxon>
        <taxon>Herpetosoma</taxon>
    </lineage>
</organism>
<dbReference type="EMBL" id="AUPL01004572">
    <property type="protein sequence ID" value="ESL07735.1"/>
    <property type="molecule type" value="Genomic_DNA"/>
</dbReference>
<dbReference type="PANTHER" id="PTHR22069">
    <property type="entry name" value="MITOCHONDRIAL RIBOSOMAL PROTEIN S18"/>
    <property type="match status" value="1"/>
</dbReference>